<dbReference type="PROSITE" id="PS51257">
    <property type="entry name" value="PROKAR_LIPOPROTEIN"/>
    <property type="match status" value="1"/>
</dbReference>
<keyword evidence="1" id="KW-0732">Signal</keyword>
<proteinExistence type="predicted"/>
<accession>A0A7M3MIA5</accession>
<comment type="caution">
    <text evidence="2">The sequence shown here is derived from an EMBL/GenBank/DDBJ whole genome shotgun (WGS) entry which is preliminary data.</text>
</comment>
<evidence type="ECO:0000313" key="3">
    <source>
        <dbReference type="Proteomes" id="UP000448292"/>
    </source>
</evidence>
<evidence type="ECO:0000313" key="2">
    <source>
        <dbReference type="EMBL" id="TVM19187.1"/>
    </source>
</evidence>
<evidence type="ECO:0000256" key="1">
    <source>
        <dbReference type="SAM" id="SignalP"/>
    </source>
</evidence>
<reference evidence="2 3" key="1">
    <citation type="submission" date="2018-06" db="EMBL/GenBank/DDBJ databases">
        <title>Complete genome of Desulfovibrio indonesiensis P37SLT.</title>
        <authorList>
            <person name="Crispim J.S."/>
            <person name="Vidigal P.M.P."/>
            <person name="Silva L.C.F."/>
            <person name="Laguardia C.N."/>
            <person name="Araujo L.C."/>
            <person name="Dias R.S."/>
            <person name="Sousa M.P."/>
            <person name="Paula S.O."/>
            <person name="Silva C."/>
        </authorList>
    </citation>
    <scope>NUCLEOTIDE SEQUENCE [LARGE SCALE GENOMIC DNA]</scope>
    <source>
        <strain evidence="2 3">P37SLT</strain>
    </source>
</reference>
<feature type="signal peptide" evidence="1">
    <location>
        <begin position="1"/>
        <end position="22"/>
    </location>
</feature>
<dbReference type="EMBL" id="QMIE01000002">
    <property type="protein sequence ID" value="TVM19187.1"/>
    <property type="molecule type" value="Genomic_DNA"/>
</dbReference>
<dbReference type="Proteomes" id="UP000448292">
    <property type="component" value="Unassembled WGS sequence"/>
</dbReference>
<evidence type="ECO:0008006" key="4">
    <source>
        <dbReference type="Google" id="ProtNLM"/>
    </source>
</evidence>
<sequence>MRPVIRHAPLATLAVLILFVAACVPHQEPPALDITGPDIAGKTPSQALEAMRRSREELRGLSAYFELSIEPPPKRGFSSLRGALLMDMGSDSPRARITAFGPLGSTLFDMVRSGDMVQVYVPSQNTLYQGTFEGNATQARNEANPMNEVFSAVLRDPLAMEANDSHPITLDNDTWRIPLHGGALFVDRKSGLVTAFEDAEVRMKFERYTQPAGGPPMPSRIRMHSRTRDLTASFRLEDVEANPDLISAFDLSGYEPKQTRPIEELEKR</sequence>
<dbReference type="RefSeq" id="WP_144301545.1">
    <property type="nucleotide sequence ID" value="NZ_QMIE01000002.1"/>
</dbReference>
<feature type="chain" id="PRO_5029887728" description="DUF4292 domain-containing protein" evidence="1">
    <location>
        <begin position="23"/>
        <end position="268"/>
    </location>
</feature>
<keyword evidence="3" id="KW-1185">Reference proteome</keyword>
<gene>
    <name evidence="2" type="ORF">DPQ33_02175</name>
</gene>
<protein>
    <recommendedName>
        <fullName evidence="4">DUF4292 domain-containing protein</fullName>
    </recommendedName>
</protein>
<dbReference type="AlphaFoldDB" id="A0A7M3MIA5"/>
<name>A0A7M3MIA5_9BACT</name>
<organism evidence="2 3">
    <name type="scientific">Oceanidesulfovibrio indonesiensis</name>
    <dbReference type="NCBI Taxonomy" id="54767"/>
    <lineage>
        <taxon>Bacteria</taxon>
        <taxon>Pseudomonadati</taxon>
        <taxon>Thermodesulfobacteriota</taxon>
        <taxon>Desulfovibrionia</taxon>
        <taxon>Desulfovibrionales</taxon>
        <taxon>Desulfovibrionaceae</taxon>
        <taxon>Oceanidesulfovibrio</taxon>
    </lineage>
</organism>